<evidence type="ECO:0000256" key="4">
    <source>
        <dbReference type="SAM" id="MobiDB-lite"/>
    </source>
</evidence>
<comment type="subcellular location">
    <subcellularLocation>
        <location evidence="1">Secreted</location>
    </subcellularLocation>
</comment>
<dbReference type="InterPro" id="IPR021026">
    <property type="entry name" value="Filamn_hemagglutn_DUF3739"/>
</dbReference>
<dbReference type="InterPro" id="IPR012334">
    <property type="entry name" value="Pectin_lyas_fold"/>
</dbReference>
<dbReference type="Gene3D" id="2.160.20.10">
    <property type="entry name" value="Single-stranded right-handed beta-helix, Pectin lyase-like"/>
    <property type="match status" value="1"/>
</dbReference>
<dbReference type="InterPro" id="IPR011050">
    <property type="entry name" value="Pectin_lyase_fold/virulence"/>
</dbReference>
<dbReference type="Proteomes" id="UP000254889">
    <property type="component" value="Chromosome"/>
</dbReference>
<dbReference type="SUPFAM" id="SSF51126">
    <property type="entry name" value="Pectin lyase-like"/>
    <property type="match status" value="1"/>
</dbReference>
<keyword evidence="3" id="KW-0732">Signal</keyword>
<feature type="region of interest" description="Disordered" evidence="4">
    <location>
        <begin position="4002"/>
        <end position="4058"/>
    </location>
</feature>
<organism evidence="6 7">
    <name type="scientific">Pseudolabrys taiwanensis</name>
    <dbReference type="NCBI Taxonomy" id="331696"/>
    <lineage>
        <taxon>Bacteria</taxon>
        <taxon>Pseudomonadati</taxon>
        <taxon>Pseudomonadota</taxon>
        <taxon>Alphaproteobacteria</taxon>
        <taxon>Hyphomicrobiales</taxon>
        <taxon>Xanthobacteraceae</taxon>
        <taxon>Pseudolabrys</taxon>
    </lineage>
</organism>
<evidence type="ECO:0000313" key="7">
    <source>
        <dbReference type="Proteomes" id="UP000254889"/>
    </source>
</evidence>
<dbReference type="EMBL" id="CP031417">
    <property type="protein sequence ID" value="AXK79310.1"/>
    <property type="molecule type" value="Genomic_DNA"/>
</dbReference>
<sequence length="4058" mass="409671">MFNSPSVACESSFSRHEPCRLTSNAADGAGHGQEHRKASCSVRLFRTACLASVSAVALLLAAPQAFARPLGGYGGGSPSAAAQAQQAAQQAAQNGSLAASNALKRATQAVQAMQATQAAARNAALQAAGGVPNGLTVGGLQVAPGATPGSSLWQGAQLPTQAQANGRTQVEVRQFQQKAILTWQTFNVGSETDLRFDQQGNRNWVALNRVLDTTAPSRILGTIKADGSVYVINRNGIIFGGASQVNVGSLIASSADIADTQFLTNGIYSAQAGGVYLPSFTGATGKITVEAGAQISTAAPASVTAGGGFVALLGTQVDNAGAIATPKGQAILAAGDDFILRPGFGTTANVTSTTRGSEIAPVIGAGSASGNVTNTGLIFAQQGDITLAGRTLMQDGVLLSTTSVNTRGTIHLLNAASDAQGSITLGASSLTDILPELDSTDTALNTQRDALIAASAAANLARAGSATGAFDNLSLLADRQDQSRIEIVSGGDVVFKGGSLTQAQGGQVAVSAGRRVFTESGATIDVSGVRDVAVAMAANNIQVNVQGNELRDSPVNRDSGNLLNANVWIDLRDLILVPAGTGGYASDRYYTPGGLLEVSGYVNNTAHTIGEWSALGGTITLAAPEVIAQQGSVFDISGGSVAYQGGYIRTSNFRGADGRSYNVGDASANMLFTGIAGGWTRGSARWNVSETWTSVFNKGAVSTRWEDAYTVGRDAGSLVLSTPTAIFEGDILAAVVKGGRQLSARPDGVGDGYKLPQNAAPLAGTLAIGRYDARGLINGTAAKVTFDDVVRITAGMNAADAVPAGRTGTVLFDAGIVNKAQLGGLNVASDDAIAVNAPLTLAPGAVVTFTAPDVGINADITAHGGRVTLGNIMSAQLAVNLPVQYWALTDGAGHAQVSIGNGATVDLTGLWTNAAQDPSDQSGLAFVNGGRLKVATTGGITVASGTLLDVSSGGAMLTSGKIKGGKGGDVSLIANDFENLPDGGFYTTPRDAKLILDGRVQSYGFNGGGTLTLNAGQKIVIGGGAQSGDLHLDTALFASGFTAYDITGIGGVAIGDGTAVAPTVPVYRADDGLASLPTGSRIAADLWLPPAFLGNPIAATVTPRAGADLTLVASNGDFTLGQGASIAVDPGHAVNIYAYGQTTIDGTITAKGGNILVAGAQLFRGQWRQLGGNGAFSLTRSIWIGDDAVLDVSGYAATVTDLRGRVSGMVADGGSIALGGANGTASDAFVVIRPGALLDASGTAATIDILDGNGATPTVVASDGGSIALNSNSGIYIDGTMRAAAGGAGASGGTLSMNLVSRVYSPTTPNAQVPDGIGTVPEVLRKLRDITVTQQREASGLSGSAQAGQADSGLLFGNAAISAEQIAQGGFASLALRTSDLFVFKGDVNLALARSIAFGGGIFSVSDATPNISVALAAPYVRIDGFTEDKVGATHYNPGLTSVLPSAKLNSSTLSVAADLLDITGGVRFGASGQQGSGYVRWVSDTDNTLGGGAFVDAGGFAQVNLMSRGDIRFGNGRLSTDSTQQPGGWLKTSGDLTLTAAQIYPLSGASVAIYAGLIGSRGNETFDPARQKTITIRRSSGDIPQQPASVFGNLSLIAATIDQGGVVRAPLGRIIFNGLPDKFTEKPDVTTVIFRAGSVTSATANGLIMPFGGTADGTSYQGADGTLVDLGSALVSTANGAVITTGISVTAGTVIGEKGAVLDLSGGGSLTGAGFVSGRGGSVDTLKTPLINANPVNTFSSAGNKVYAIMPGYASAYGPAIATNGAGDPNIGRQITIPAGVPGLPAGNYTLLPSSYALLPGAFRVELGGSTNRAMSPFAMANGSYVASGILGVANTGIRDALPTELILSAGQVTRSYSQYNETSYADFARSKAALFGNVRPRLPDDGKILQFNIGASTGAPSLSFDGTANFDPANDGIAGSLLITSSAPSHIIDITAPGVAPIIGHSSISTDDLNAFHAASLFVGGGPLYVAPGTTSGGVEISGVSLTGGDSVVNVLDGAYLQARQVFLIGSSISVAGGAAIDTRGQSRAGLDSSLGYVFRGANFLAVANGRLNFLPSTGTGSIMIATGASLLTDGGIVIGAPGSLSMGDVNFGARYLSVTLNTINAGDPAALAAAQAAGVLPNGWTLNQAALDRLLRPSSTAGVPALEQLTLTVGGSINLFGSVTLDARSQSTSDVEFVLNTPAIYGLGSASDTAMVIADRLFWNGIRTGYFDNTGAGTPHYGVQPPAPITPNGAGTGAGNLVLQAQDVTFGYDKYSRQSDGVTLDRIAVGFANVAINATDRITGNSDGTLSVGLSKDPSGKLIGGNLTLSSPLITAEAGATIDYTAGGAIRVVTPAGSVPSETSVVADQGGTLSFKGDSVFVDTAFALPSGKLTLTATNDIVLGGNARVDLAGRAITFYDITKFGWGGDLMLQSANGNITQAAGSLIDVSATYNQAGSIAAVADDGVIALDGTLRGSTADDAQSGRIGLRAASLGDFTALNAMLNQAGFFGGRAFVLKQGDLVVGAGVRAHTVSISVDNGSLTVNGTIDASGAKPGSIRLAARDDLTLASTANLDTHSTVLQTDSYGAPIEANNTAHVDLTSSQGWVNLAPGASIDMRSADGIARGKLEINAPRLGSGSSATGAGAPDNATGDDIAISAAGPLNIRGAASVAVNGFATYTNAPADPDDANGQIIDQAWLDLVDEDSTVFYNAALGNTNLQARLAGLKNIAGSTFHLRPGVTIASATPNGNLTVKGDLDFSNYRYGLGADTQNHTGLGEVGVINFRAGGTLTVKGSINDGFAPPPVSPDALTTLFSGTLGADYTVTTGGVTLGAGWLTGIFNDWDPAVTVGFDIPLGPGFLILIDPTPDHPIPIDIPLAQDLMYGGFGDPLGGDIRDANGHILYRATDILDWGTIIPAGSVLGRGINSSIGGWGGIYTSLTAWPANTDLYMIGGNPVEKAISLPPGTVLPFNFSLTDITLTGPGDRKVWATSAMQTPGAQSWSMRLVGGADLTGADSRALQATTKLASGTGNVVLNDPFTVNLLGTGTSSAGVSVVRTGTGNLEILAGGSYRQDSPYGVYTAGTAIAVDSAYNTGRALAPDGTVLGSTDHPQNADYEATLKDAGGNYRPRMYYTENGGDFLLVAQGDIGGKQKMVNTSQSDSTVVGNWLWRQGGNGQATAWGINFGSYVGTDIGGGPQIGLAAFSGMGALGGGNVTLQAGGDIGNAGQGVVVAIGGSGRVTADGQLIQTGGGTLSVVAGGNVGTGGNQFVNLRGDTQVAAGDFGSLVSKNYGYNGQFDPRPLDPFKNFGVAAFAGGSFAPGDGAIAVRARGDLAMGSIDDPGRVTLGQDTAGGANGVKSSTWFTLWTGRTVIDLTAAGGDASPLSPNQSVGILPSVLRVTAASGDIFLNPALDGVSLMMPSPDGELQLLAQGSVIEVNSTTASFGPLSTSLASIATPFRPAWAWHALVGSSDTVQESNLWAQGNMLRDQLGATEAGINALGRLFAFGPDTTSDASAAGNGVRSKIYALTGDISGLRYGEVYHDVQFLGSGYVGTDYYRAAKPIDIIAGGDIFNIGGLILHSEPTDVSTIAAGGNVIYAGTNVGYSVGATSVTAVGLQIAGPGTLEVTAGGNIYQGSLAGIESIGALVQGDSRPGASVVLQAGVGQGTPGVGQVDWTGFAKLYLDPANRAGAGPLADQPGKVAKTYDTELVTWLKDRFGYSGADADALAYFNALPGAQQRVFLRQVYYAELTAGGREYNDKASSRFGSYLRGREAIAALFPAGNYAGDITMFSAKAAYSTTINSGFVHTDFGGDIQFLTPGGKVVVGTEGLAPGADAGLITQGQGEIQVYSKDSVLLGLSRIMTTFGGDILIWSAEGDINAGRGSKTTVLYTPPKRTYDIYGNVTLSPVVPSSGAGIATLNPIPEVKAGNIDLIAPLGTIDAGEAGIRVSGNVNLAALQVVNAANIQVQGTTTGVPVVQLPNVSGALAASNTAGAAQQTMTPAGNGNAAQPSIIIVEVLGFGGDDSTPENHRPDTRTDVQGRGQESRSAIEVIGAGELTPGQRGKLTETERRNLGAP</sequence>
<feature type="compositionally biased region" description="Basic and acidic residues" evidence="4">
    <location>
        <begin position="4009"/>
        <end position="4020"/>
    </location>
</feature>
<name>A0A345ZQW3_9HYPH</name>
<dbReference type="InterPro" id="IPR008638">
    <property type="entry name" value="FhaB/CdiA-like_TPS"/>
</dbReference>
<dbReference type="PANTHER" id="PTHR12338:SF8">
    <property type="entry name" value="HEME_HEMOPEXIN-BINDING PROTEIN"/>
    <property type="match status" value="1"/>
</dbReference>
<keyword evidence="2" id="KW-0964">Secreted</keyword>
<dbReference type="InterPro" id="IPR050909">
    <property type="entry name" value="Bact_Autotransporter_VF"/>
</dbReference>
<reference evidence="6 7" key="1">
    <citation type="submission" date="2018-07" db="EMBL/GenBank/DDBJ databases">
        <authorList>
            <person name="Quirk P.G."/>
            <person name="Krulwich T.A."/>
        </authorList>
    </citation>
    <scope>NUCLEOTIDE SEQUENCE [LARGE SCALE GENOMIC DNA]</scope>
    <source>
        <strain evidence="6 7">CC-BB4</strain>
    </source>
</reference>
<dbReference type="KEGG" id="ptaw:DW352_01525"/>
<protein>
    <submittedName>
        <fullName evidence="6">Filamentous hemagglutinin N-terminal domain-containing protein</fullName>
    </submittedName>
</protein>
<evidence type="ECO:0000259" key="5">
    <source>
        <dbReference type="SMART" id="SM00912"/>
    </source>
</evidence>
<dbReference type="PANTHER" id="PTHR12338">
    <property type="entry name" value="AUTOTRANSPORTER"/>
    <property type="match status" value="1"/>
</dbReference>
<dbReference type="OrthoDB" id="1776524at2"/>
<evidence type="ECO:0000256" key="3">
    <source>
        <dbReference type="ARBA" id="ARBA00022729"/>
    </source>
</evidence>
<evidence type="ECO:0000313" key="6">
    <source>
        <dbReference type="EMBL" id="AXK79310.1"/>
    </source>
</evidence>
<dbReference type="Pfam" id="PF12545">
    <property type="entry name" value="DUF3739"/>
    <property type="match status" value="1"/>
</dbReference>
<feature type="compositionally biased region" description="Basic and acidic residues" evidence="4">
    <location>
        <begin position="4046"/>
        <end position="4058"/>
    </location>
</feature>
<evidence type="ECO:0000256" key="2">
    <source>
        <dbReference type="ARBA" id="ARBA00022525"/>
    </source>
</evidence>
<gene>
    <name evidence="6" type="ORF">DW352_01525</name>
</gene>
<dbReference type="GO" id="GO:0005576">
    <property type="term" value="C:extracellular region"/>
    <property type="evidence" value="ECO:0007669"/>
    <property type="project" value="UniProtKB-SubCell"/>
</dbReference>
<accession>A0A345ZQW3</accession>
<dbReference type="SMART" id="SM00912">
    <property type="entry name" value="Haemagg_act"/>
    <property type="match status" value="1"/>
</dbReference>
<proteinExistence type="predicted"/>
<feature type="domain" description="Filamentous haemagglutinin FhaB/tRNA nuclease CdiA-like TPS" evidence="5">
    <location>
        <begin position="137"/>
        <end position="261"/>
    </location>
</feature>
<dbReference type="NCBIfam" id="TIGR01901">
    <property type="entry name" value="adhes_NPXG"/>
    <property type="match status" value="1"/>
</dbReference>
<evidence type="ECO:0000256" key="1">
    <source>
        <dbReference type="ARBA" id="ARBA00004613"/>
    </source>
</evidence>
<keyword evidence="7" id="KW-1185">Reference proteome</keyword>
<dbReference type="Pfam" id="PF05860">
    <property type="entry name" value="TPS"/>
    <property type="match status" value="1"/>
</dbReference>